<protein>
    <submittedName>
        <fullName evidence="3">Methyltransferase domain-containing protein</fullName>
    </submittedName>
</protein>
<dbReference type="Gene3D" id="3.40.50.150">
    <property type="entry name" value="Vaccinia Virus protein VP39"/>
    <property type="match status" value="1"/>
</dbReference>
<dbReference type="RefSeq" id="WP_121899599.1">
    <property type="nucleotide sequence ID" value="NZ_RCNT01000014.1"/>
</dbReference>
<dbReference type="InterPro" id="IPR038576">
    <property type="entry name" value="Methyltransf_Zn-bd_dom_put_sf"/>
</dbReference>
<dbReference type="Pfam" id="PF13489">
    <property type="entry name" value="Methyltransf_23"/>
    <property type="match status" value="1"/>
</dbReference>
<dbReference type="Pfam" id="PF08484">
    <property type="entry name" value="Methyltransf_14"/>
    <property type="match status" value="1"/>
</dbReference>
<dbReference type="PANTHER" id="PTHR43861">
    <property type="entry name" value="TRANS-ACONITATE 2-METHYLTRANSFERASE-RELATED"/>
    <property type="match status" value="1"/>
</dbReference>
<dbReference type="Gene3D" id="3.40.50.720">
    <property type="entry name" value="NAD(P)-binding Rossmann-like Domain"/>
    <property type="match status" value="1"/>
</dbReference>
<dbReference type="SUPFAM" id="SSF53335">
    <property type="entry name" value="S-adenosyl-L-methionine-dependent methyltransferases"/>
    <property type="match status" value="1"/>
</dbReference>
<evidence type="ECO:0000313" key="4">
    <source>
        <dbReference type="Proteomes" id="UP000281343"/>
    </source>
</evidence>
<evidence type="ECO:0000259" key="2">
    <source>
        <dbReference type="Pfam" id="PF08484"/>
    </source>
</evidence>
<name>A0A3L9XZW6_9RHOB</name>
<keyword evidence="3" id="KW-0489">Methyltransferase</keyword>
<dbReference type="InterPro" id="IPR029063">
    <property type="entry name" value="SAM-dependent_MTases_sf"/>
</dbReference>
<comment type="caution">
    <text evidence="3">The sequence shown here is derived from an EMBL/GenBank/DDBJ whole genome shotgun (WGS) entry which is preliminary data.</text>
</comment>
<keyword evidence="4" id="KW-1185">Reference proteome</keyword>
<gene>
    <name evidence="3" type="ORF">D9R08_18455</name>
</gene>
<accession>A0A3L9XZW6</accession>
<sequence length="410" mass="44983">MTQHHCRHCHAPLERMFVDLGFAPPSNAYRRVADLNRPEVTYPLRVRVCDTCFLVQTEDFTEAEALFSSDYAYFSSTSKQWLAHASDYARMITARLGLSGRSLVVELASNDGYLLRNFVSAGIPCLGIEPTVSTAKAARALGVETIEAFFGTSLAERLRGDGRSADLIVGNNVYAHVPDINDFTAGIATLLKAEGVVTLEFPQLMQLVAQTQFDTIYHEHFSYLSLSVVDRIFRHSGLRVFDIDILPTHGGSLRVYGCRTDAGFRETEAVEAMKTEEARRGMTQGPYYDGFQARAEAVKNAALTFLLEAKRGGKSVTGYGAAAKGNTLLNFAGIGRDLLPFVCDAAPAKQGMLLPGSHIPILHPDALYRARPDYVIVLPWNIADEVKAQLAPLLAGATRLVTFVPEVRIH</sequence>
<dbReference type="GO" id="GO:0008168">
    <property type="term" value="F:methyltransferase activity"/>
    <property type="evidence" value="ECO:0007669"/>
    <property type="project" value="UniProtKB-KW"/>
</dbReference>
<dbReference type="GO" id="GO:0032259">
    <property type="term" value="P:methylation"/>
    <property type="evidence" value="ECO:0007669"/>
    <property type="project" value="UniProtKB-KW"/>
</dbReference>
<reference evidence="3 4" key="1">
    <citation type="submission" date="2018-10" db="EMBL/GenBank/DDBJ databases">
        <authorList>
            <person name="Jung H.S."/>
            <person name="Jeon C.O."/>
        </authorList>
    </citation>
    <scope>NUCLEOTIDE SEQUENCE [LARGE SCALE GENOMIC DNA]</scope>
    <source>
        <strain evidence="3 4">MA-7-27</strain>
    </source>
</reference>
<dbReference type="Gene3D" id="6.20.50.110">
    <property type="entry name" value="Methyltransferase, zinc-binding domain"/>
    <property type="match status" value="1"/>
</dbReference>
<dbReference type="Proteomes" id="UP000281343">
    <property type="component" value="Unassembled WGS sequence"/>
</dbReference>
<keyword evidence="3" id="KW-0808">Transferase</keyword>
<dbReference type="EMBL" id="RCNT01000014">
    <property type="protein sequence ID" value="RMA40665.1"/>
    <property type="molecule type" value="Genomic_DNA"/>
</dbReference>
<dbReference type="InterPro" id="IPR013630">
    <property type="entry name" value="Methyltransf_Zn-bd_dom_put"/>
</dbReference>
<dbReference type="Pfam" id="PF08421">
    <property type="entry name" value="Methyltransf_13"/>
    <property type="match status" value="1"/>
</dbReference>
<dbReference type="InterPro" id="IPR013691">
    <property type="entry name" value="MeTrfase_14"/>
</dbReference>
<evidence type="ECO:0000313" key="3">
    <source>
        <dbReference type="EMBL" id="RMA40665.1"/>
    </source>
</evidence>
<organism evidence="3 4">
    <name type="scientific">Rhodophyticola porphyridii</name>
    <dbReference type="NCBI Taxonomy" id="1852017"/>
    <lineage>
        <taxon>Bacteria</taxon>
        <taxon>Pseudomonadati</taxon>
        <taxon>Pseudomonadota</taxon>
        <taxon>Alphaproteobacteria</taxon>
        <taxon>Rhodobacterales</taxon>
        <taxon>Roseobacteraceae</taxon>
        <taxon>Rhodophyticola</taxon>
    </lineage>
</organism>
<proteinExistence type="predicted"/>
<evidence type="ECO:0000259" key="1">
    <source>
        <dbReference type="Pfam" id="PF08421"/>
    </source>
</evidence>
<dbReference type="PANTHER" id="PTHR43861:SF5">
    <property type="entry name" value="BLL5978 PROTEIN"/>
    <property type="match status" value="1"/>
</dbReference>
<dbReference type="AlphaFoldDB" id="A0A3L9XZW6"/>
<dbReference type="OrthoDB" id="9815644at2"/>
<feature type="domain" description="C-methyltransferase" evidence="2">
    <location>
        <begin position="247"/>
        <end position="405"/>
    </location>
</feature>
<feature type="domain" description="Methyltransferase putative zinc binding" evidence="1">
    <location>
        <begin position="6"/>
        <end position="67"/>
    </location>
</feature>